<dbReference type="PRINTS" id="PR00313">
    <property type="entry name" value="CABNDNGRPT"/>
</dbReference>
<gene>
    <name evidence="1" type="ORF">SAMN04488012_11710</name>
</gene>
<accession>A0A1M6LQ51</accession>
<evidence type="ECO:0000313" key="1">
    <source>
        <dbReference type="EMBL" id="SHJ73301.1"/>
    </source>
</evidence>
<protein>
    <recommendedName>
        <fullName evidence="3">Hemolysin-type calcium-binding repeat-containing protein</fullName>
    </recommendedName>
</protein>
<evidence type="ECO:0008006" key="3">
    <source>
        <dbReference type="Google" id="ProtNLM"/>
    </source>
</evidence>
<name>A0A1M6LQ51_9RHOB</name>
<dbReference type="Proteomes" id="UP000184040">
    <property type="component" value="Unassembled WGS sequence"/>
</dbReference>
<dbReference type="SUPFAM" id="SSF51120">
    <property type="entry name" value="beta-Roll"/>
    <property type="match status" value="2"/>
</dbReference>
<dbReference type="RefSeq" id="WP_139250905.1">
    <property type="nucleotide sequence ID" value="NZ_FQZA01000017.1"/>
</dbReference>
<dbReference type="Gene3D" id="2.150.10.10">
    <property type="entry name" value="Serralysin-like metalloprotease, C-terminal"/>
    <property type="match status" value="2"/>
</dbReference>
<organism evidence="1 2">
    <name type="scientific">Palleronia salina</name>
    <dbReference type="NCBI Taxonomy" id="313368"/>
    <lineage>
        <taxon>Bacteria</taxon>
        <taxon>Pseudomonadati</taxon>
        <taxon>Pseudomonadota</taxon>
        <taxon>Alphaproteobacteria</taxon>
        <taxon>Rhodobacterales</taxon>
        <taxon>Roseobacteraceae</taxon>
        <taxon>Palleronia</taxon>
    </lineage>
</organism>
<dbReference type="Pfam" id="PF00353">
    <property type="entry name" value="HemolysinCabind"/>
    <property type="match status" value="2"/>
</dbReference>
<reference evidence="1 2" key="1">
    <citation type="submission" date="2016-11" db="EMBL/GenBank/DDBJ databases">
        <authorList>
            <person name="Jaros S."/>
            <person name="Januszkiewicz K."/>
            <person name="Wedrychowicz H."/>
        </authorList>
    </citation>
    <scope>NUCLEOTIDE SEQUENCE [LARGE SCALE GENOMIC DNA]</scope>
    <source>
        <strain evidence="1 2">DSM 26892</strain>
    </source>
</reference>
<keyword evidence="2" id="KW-1185">Reference proteome</keyword>
<evidence type="ECO:0000313" key="2">
    <source>
        <dbReference type="Proteomes" id="UP000184040"/>
    </source>
</evidence>
<dbReference type="EMBL" id="FQZA01000017">
    <property type="protein sequence ID" value="SHJ73301.1"/>
    <property type="molecule type" value="Genomic_DNA"/>
</dbReference>
<dbReference type="InterPro" id="IPR001343">
    <property type="entry name" value="Hemolysn_Ca-bd"/>
</dbReference>
<proteinExistence type="predicted"/>
<dbReference type="STRING" id="313368.SAMN04488012_11710"/>
<dbReference type="GO" id="GO:0005509">
    <property type="term" value="F:calcium ion binding"/>
    <property type="evidence" value="ECO:0007669"/>
    <property type="project" value="InterPro"/>
</dbReference>
<dbReference type="Gene3D" id="2.60.120.380">
    <property type="match status" value="2"/>
</dbReference>
<dbReference type="AlphaFoldDB" id="A0A1M6LQ51"/>
<dbReference type="InterPro" id="IPR011049">
    <property type="entry name" value="Serralysin-like_metalloprot_C"/>
</dbReference>
<sequence length="490" mass="52510">MDDFSSDVTTTGRLTLDGLSFGTIEESGDTDWFEVELVEGVAFSIQVLGLGVYNRTLYEAQLRLLDENGELFAAATPPVPIIPQRNGYSRADEDPGTYYVEVKGFLGATGTYALEYLQMVPETGSSRADATELTLGASVGAVDNSTVYNFPRVGTDVPDFDWFFMDLDGNQSYVIEIDGDRFFPSRLRSATSQVFDQDGEMIGSSAVVDDGFGNQDIIRFETGAAGRYDLEVRSVDGRDEHYSVALKSLVAVSGTDGADWQVVPSNMEAVPGSISGGAGEDMISFAGRERLGVLVNLDSGLVQAEMPGFISLIMDSIEHVTGSSHGDTLYGAEGGERMRALGGWDMVYGSAGRDTLDGGGGRDTLSYLFSDTGVQVSLLRGRGWTGDVAGDRIDGFETLIGSYHDDFLWGDHGNNRLEGSTGDDTIVGAGGDDYILAGQGTDVIVYLGNRADYEIIQDGIRTDVISDGWEGHDIIGHAEVLRFADGDVVL</sequence>